<accession>A0A1Q5PW18</accession>
<gene>
    <name evidence="2" type="ORF">BSZ40_05640</name>
</gene>
<reference evidence="3" key="1">
    <citation type="submission" date="2016-12" db="EMBL/GenBank/DDBJ databases">
        <authorList>
            <person name="Meng X."/>
        </authorList>
    </citation>
    <scope>NUCLEOTIDE SEQUENCE [LARGE SCALE GENOMIC DNA]</scope>
    <source>
        <strain evidence="3">DSM 20732</strain>
    </source>
</reference>
<dbReference type="AlphaFoldDB" id="A0A1Q5PW18"/>
<evidence type="ECO:0000313" key="2">
    <source>
        <dbReference type="EMBL" id="OKL51639.1"/>
    </source>
</evidence>
<name>A0A1Q5PW18_9ACTO</name>
<sequence length="138" mass="15747">MHNARRAAGSDPRLERQHPANGKDALDKGIKACEDWAAQQTTARWGVEPGAQRFRRAYQNFILTLADELRKNAAELDEFTTRLQQALKDFAHNEEQLQQAITQITTDLERSNRFALSPFGLEQDTSDSQHLPPNMRMD</sequence>
<feature type="region of interest" description="Disordered" evidence="1">
    <location>
        <begin position="117"/>
        <end position="138"/>
    </location>
</feature>
<dbReference type="Proteomes" id="UP000185612">
    <property type="component" value="Unassembled WGS sequence"/>
</dbReference>
<comment type="caution">
    <text evidence="2">The sequence shown here is derived from an EMBL/GenBank/DDBJ whole genome shotgun (WGS) entry which is preliminary data.</text>
</comment>
<evidence type="ECO:0000313" key="3">
    <source>
        <dbReference type="Proteomes" id="UP000185612"/>
    </source>
</evidence>
<protein>
    <submittedName>
        <fullName evidence="2">Uncharacterized protein</fullName>
    </submittedName>
</protein>
<keyword evidence="3" id="KW-1185">Reference proteome</keyword>
<feature type="region of interest" description="Disordered" evidence="1">
    <location>
        <begin position="1"/>
        <end position="27"/>
    </location>
</feature>
<dbReference type="InParanoid" id="A0A1Q5PW18"/>
<proteinExistence type="predicted"/>
<evidence type="ECO:0000256" key="1">
    <source>
        <dbReference type="SAM" id="MobiDB-lite"/>
    </source>
</evidence>
<organism evidence="2 3">
    <name type="scientific">Buchananella hordeovulneris</name>
    <dbReference type="NCBI Taxonomy" id="52770"/>
    <lineage>
        <taxon>Bacteria</taxon>
        <taxon>Bacillati</taxon>
        <taxon>Actinomycetota</taxon>
        <taxon>Actinomycetes</taxon>
        <taxon>Actinomycetales</taxon>
        <taxon>Actinomycetaceae</taxon>
        <taxon>Buchananella</taxon>
    </lineage>
</organism>
<dbReference type="RefSeq" id="WP_073824163.1">
    <property type="nucleotide sequence ID" value="NZ_MQVS01000005.1"/>
</dbReference>
<dbReference type="EMBL" id="MQVS01000005">
    <property type="protein sequence ID" value="OKL51639.1"/>
    <property type="molecule type" value="Genomic_DNA"/>
</dbReference>
<dbReference type="OrthoDB" id="3268833at2"/>